<keyword evidence="3" id="KW-1185">Reference proteome</keyword>
<dbReference type="Gene3D" id="1.20.58.60">
    <property type="match status" value="1"/>
</dbReference>
<proteinExistence type="predicted"/>
<evidence type="ECO:0000256" key="1">
    <source>
        <dbReference type="ARBA" id="ARBA00022737"/>
    </source>
</evidence>
<evidence type="ECO:0000256" key="2">
    <source>
        <dbReference type="SAM" id="MobiDB-lite"/>
    </source>
</evidence>
<feature type="region of interest" description="Disordered" evidence="2">
    <location>
        <begin position="1"/>
        <end position="28"/>
    </location>
</feature>
<sequence>MLMQESTLDTEEIQNRRPPLRSMSSHRGQKRAWLTYQQFVANVEEEEAWISEKSQLMSSEDYGDTMAAVQGLLKKQEGFETKFAVHRDRCNDIKTLGEKLIKEEDHHSGRHPSAASTPQAKSANDLNS</sequence>
<dbReference type="RefSeq" id="XP_014677457.1">
    <property type="nucleotide sequence ID" value="XM_014821971.1"/>
</dbReference>
<reference evidence="4" key="1">
    <citation type="submission" date="2025-08" db="UniProtKB">
        <authorList>
            <consortium name="RefSeq"/>
        </authorList>
    </citation>
    <scope>IDENTIFICATION</scope>
</reference>
<evidence type="ECO:0000313" key="3">
    <source>
        <dbReference type="Proteomes" id="UP000695022"/>
    </source>
</evidence>
<dbReference type="Pfam" id="PF00435">
    <property type="entry name" value="Spectrin"/>
    <property type="match status" value="1"/>
</dbReference>
<protein>
    <submittedName>
        <fullName evidence="4">Spectrin alpha chain, non-erythrocytic 1-like</fullName>
    </submittedName>
</protein>
<organism evidence="3 4">
    <name type="scientific">Priapulus caudatus</name>
    <name type="common">Priapulid worm</name>
    <dbReference type="NCBI Taxonomy" id="37621"/>
    <lineage>
        <taxon>Eukaryota</taxon>
        <taxon>Metazoa</taxon>
        <taxon>Ecdysozoa</taxon>
        <taxon>Scalidophora</taxon>
        <taxon>Priapulida</taxon>
        <taxon>Priapulimorpha</taxon>
        <taxon>Priapulimorphida</taxon>
        <taxon>Priapulidae</taxon>
        <taxon>Priapulus</taxon>
    </lineage>
</organism>
<gene>
    <name evidence="4" type="primary">LOC106817308</name>
</gene>
<keyword evidence="1" id="KW-0677">Repeat</keyword>
<dbReference type="CDD" id="cd00176">
    <property type="entry name" value="SPEC"/>
    <property type="match status" value="1"/>
</dbReference>
<dbReference type="InterPro" id="IPR018159">
    <property type="entry name" value="Spectrin/alpha-actinin"/>
</dbReference>
<dbReference type="PANTHER" id="PTHR11915">
    <property type="entry name" value="SPECTRIN/FILAMIN RELATED CYTOSKELETAL PROTEIN"/>
    <property type="match status" value="1"/>
</dbReference>
<feature type="region of interest" description="Disordered" evidence="2">
    <location>
        <begin position="101"/>
        <end position="128"/>
    </location>
</feature>
<accession>A0ABM1EZ36</accession>
<evidence type="ECO:0000313" key="4">
    <source>
        <dbReference type="RefSeq" id="XP_014677457.1"/>
    </source>
</evidence>
<dbReference type="GeneID" id="106817308"/>
<dbReference type="InterPro" id="IPR002017">
    <property type="entry name" value="Spectrin_repeat"/>
</dbReference>
<feature type="compositionally biased region" description="Polar residues" evidence="2">
    <location>
        <begin position="114"/>
        <end position="128"/>
    </location>
</feature>
<dbReference type="SMART" id="SM00150">
    <property type="entry name" value="SPEC"/>
    <property type="match status" value="1"/>
</dbReference>
<name>A0ABM1EZ36_PRICU</name>
<dbReference type="SUPFAM" id="SSF46966">
    <property type="entry name" value="Spectrin repeat"/>
    <property type="match status" value="1"/>
</dbReference>
<dbReference type="Proteomes" id="UP000695022">
    <property type="component" value="Unplaced"/>
</dbReference>